<reference evidence="1" key="2">
    <citation type="journal article" date="2022" name="New Phytol.">
        <title>Evolutionary transition to the ectomycorrhizal habit in the genomes of a hyperdiverse lineage of mushroom-forming fungi.</title>
        <authorList>
            <person name="Looney B."/>
            <person name="Miyauchi S."/>
            <person name="Morin E."/>
            <person name="Drula E."/>
            <person name="Courty P.E."/>
            <person name="Kohler A."/>
            <person name="Kuo A."/>
            <person name="LaButti K."/>
            <person name="Pangilinan J."/>
            <person name="Lipzen A."/>
            <person name="Riley R."/>
            <person name="Andreopoulos W."/>
            <person name="He G."/>
            <person name="Johnson J."/>
            <person name="Nolan M."/>
            <person name="Tritt A."/>
            <person name="Barry K.W."/>
            <person name="Grigoriev I.V."/>
            <person name="Nagy L.G."/>
            <person name="Hibbett D."/>
            <person name="Henrissat B."/>
            <person name="Matheny P.B."/>
            <person name="Labbe J."/>
            <person name="Martin F.M."/>
        </authorList>
    </citation>
    <scope>NUCLEOTIDE SEQUENCE</scope>
    <source>
        <strain evidence="1">EC-137</strain>
    </source>
</reference>
<sequence length="201" mass="22505">PPFPPDTPYTKCYCEENVYLLAQRFDADATLTATWDPFVLFVSNCHRTVVLWKQKAGAISGSTDGLVVWDYHVLFILRPKTGETPEVLARDGTTVGVRSWVYDVDSTLPVPCPADVYFPDTFRPCAERYESLFRVIAAREYLDNFASDRSHMLAYHSPIPRYPSICGPIASARGVRHNLMEDFVDMSATTFGKVVGLSGLI</sequence>
<dbReference type="EMBL" id="MU273477">
    <property type="protein sequence ID" value="KAI0035960.1"/>
    <property type="molecule type" value="Genomic_DNA"/>
</dbReference>
<comment type="caution">
    <text evidence="1">The sequence shown here is derived from an EMBL/GenBank/DDBJ whole genome shotgun (WGS) entry which is preliminary data.</text>
</comment>
<evidence type="ECO:0000313" key="2">
    <source>
        <dbReference type="Proteomes" id="UP000814128"/>
    </source>
</evidence>
<evidence type="ECO:0000313" key="1">
    <source>
        <dbReference type="EMBL" id="KAI0035960.1"/>
    </source>
</evidence>
<reference evidence="1" key="1">
    <citation type="submission" date="2021-02" db="EMBL/GenBank/DDBJ databases">
        <authorList>
            <consortium name="DOE Joint Genome Institute"/>
            <person name="Ahrendt S."/>
            <person name="Looney B.P."/>
            <person name="Miyauchi S."/>
            <person name="Morin E."/>
            <person name="Drula E."/>
            <person name="Courty P.E."/>
            <person name="Chicoki N."/>
            <person name="Fauchery L."/>
            <person name="Kohler A."/>
            <person name="Kuo A."/>
            <person name="Labutti K."/>
            <person name="Pangilinan J."/>
            <person name="Lipzen A."/>
            <person name="Riley R."/>
            <person name="Andreopoulos W."/>
            <person name="He G."/>
            <person name="Johnson J."/>
            <person name="Barry K.W."/>
            <person name="Grigoriev I.V."/>
            <person name="Nagy L."/>
            <person name="Hibbett D."/>
            <person name="Henrissat B."/>
            <person name="Matheny P.B."/>
            <person name="Labbe J."/>
            <person name="Martin F."/>
        </authorList>
    </citation>
    <scope>NUCLEOTIDE SEQUENCE</scope>
    <source>
        <strain evidence="1">EC-137</strain>
    </source>
</reference>
<accession>A0ACB8QWG3</accession>
<protein>
    <submittedName>
        <fullName evidence="1">N-terminal glutamine amidase-domain-containing protein</fullName>
    </submittedName>
</protein>
<proteinExistence type="predicted"/>
<feature type="non-terminal residue" evidence="1">
    <location>
        <position position="1"/>
    </location>
</feature>
<name>A0ACB8QWG3_9AGAM</name>
<feature type="non-terminal residue" evidence="1">
    <location>
        <position position="201"/>
    </location>
</feature>
<keyword evidence="2" id="KW-1185">Reference proteome</keyword>
<gene>
    <name evidence="1" type="ORF">K488DRAFT_33430</name>
</gene>
<organism evidence="1 2">
    <name type="scientific">Vararia minispora EC-137</name>
    <dbReference type="NCBI Taxonomy" id="1314806"/>
    <lineage>
        <taxon>Eukaryota</taxon>
        <taxon>Fungi</taxon>
        <taxon>Dikarya</taxon>
        <taxon>Basidiomycota</taxon>
        <taxon>Agaricomycotina</taxon>
        <taxon>Agaricomycetes</taxon>
        <taxon>Russulales</taxon>
        <taxon>Lachnocladiaceae</taxon>
        <taxon>Vararia</taxon>
    </lineage>
</organism>
<dbReference type="Proteomes" id="UP000814128">
    <property type="component" value="Unassembled WGS sequence"/>
</dbReference>